<sequence length="540" mass="59403">MIALLNGIFFTMGITFAKPVPSTCMGCTDVVIPIPASTSAVAVPADFFGFGFESGLFHHYDNTFSNNMVHSIQSRMSKPLVIRVGGTSGDHITFEKEQTKVASDCHSKNDICTSLNNYTVGPGYFDTLKLFQGSHWTLQAPMGDDMKIEDTMAFLQQAWDAATNKGANKERVAAIALGNEPNWYKKYDVDGYIQRSQTIEERVVKDFKLKGDETRIFQTGEIAAEVAGKAKSPSKFTLLKLITPLFKAKSTQQKEIKYAAEHYYQVIGGNNKDHEYGTEDLQNTLMNHRAITDKLAPYAQDVKSLSAIDKSVPLVISEAGSAIGHTKVEFAGGFGAAIWAVDFHLAAMSRGIQRVCNTHGPNATHAWWLPDDTSEHAKTPAVQGIFPAAPFITDFIGKGNLGKIKEIDLQNDFLSAYAMFDQKTGKLSRIAVINMRQWESGPAVRPRYVAQIAVDKDVKSAVVQRMQSEYGAAAIGFDLGGPEQNVTWNGEQWSWKADKGIGHKVAGYEEEHLTITKDENKNGKISVNVWDTEAVIVNLS</sequence>
<gene>
    <name evidence="3" type="ORF">PEBR_06822</name>
</gene>
<comment type="caution">
    <text evidence="3">The sequence shown here is derived from an EMBL/GenBank/DDBJ whole genome shotgun (WGS) entry which is preliminary data.</text>
</comment>
<evidence type="ECO:0000259" key="2">
    <source>
        <dbReference type="Pfam" id="PF16862"/>
    </source>
</evidence>
<dbReference type="Pfam" id="PF16862">
    <property type="entry name" value="Glyco_hydro_79C"/>
    <property type="match status" value="1"/>
</dbReference>
<reference evidence="4" key="1">
    <citation type="submission" date="2015-09" db="EMBL/GenBank/DDBJ databases">
        <authorList>
            <person name="Fill T.P."/>
            <person name="Baretta J.F."/>
            <person name="de Almeida L.G."/>
            <person name="Rocha M."/>
            <person name="de Souza D.H."/>
            <person name="Malavazi I."/>
            <person name="Cerdeira L.T."/>
            <person name="Hong H."/>
            <person name="Samborskyy M."/>
            <person name="de Vasconcelos A.T."/>
            <person name="Leadlay P."/>
            <person name="Rodrigues-Filho E."/>
        </authorList>
    </citation>
    <scope>NUCLEOTIDE SEQUENCE [LARGE SCALE GENOMIC DNA]</scope>
    <source>
        <strain evidence="4">LaBioMMi 136</strain>
    </source>
</reference>
<dbReference type="PANTHER" id="PTHR36183">
    <property type="entry name" value="BETA-GLUCURONIDASE"/>
    <property type="match status" value="1"/>
</dbReference>
<dbReference type="AlphaFoldDB" id="A0A1S9RWF5"/>
<evidence type="ECO:0000313" key="3">
    <source>
        <dbReference type="EMBL" id="OOQ89849.1"/>
    </source>
</evidence>
<dbReference type="InterPro" id="IPR017853">
    <property type="entry name" value="GH"/>
</dbReference>
<dbReference type="InterPro" id="IPR052974">
    <property type="entry name" value="GH79_Enzymes"/>
</dbReference>
<evidence type="ECO:0000256" key="1">
    <source>
        <dbReference type="SAM" id="SignalP"/>
    </source>
</evidence>
<name>A0A1S9RWF5_PENBI</name>
<dbReference type="Gene3D" id="3.20.20.80">
    <property type="entry name" value="Glycosidases"/>
    <property type="match status" value="1"/>
</dbReference>
<dbReference type="Proteomes" id="UP000190744">
    <property type="component" value="Unassembled WGS sequence"/>
</dbReference>
<proteinExistence type="predicted"/>
<organism evidence="3 4">
    <name type="scientific">Penicillium brasilianum</name>
    <dbReference type="NCBI Taxonomy" id="104259"/>
    <lineage>
        <taxon>Eukaryota</taxon>
        <taxon>Fungi</taxon>
        <taxon>Dikarya</taxon>
        <taxon>Ascomycota</taxon>
        <taxon>Pezizomycotina</taxon>
        <taxon>Eurotiomycetes</taxon>
        <taxon>Eurotiomycetidae</taxon>
        <taxon>Eurotiales</taxon>
        <taxon>Aspergillaceae</taxon>
        <taxon>Penicillium</taxon>
    </lineage>
</organism>
<feature type="chain" id="PRO_5012865656" description="Beta-glucuronidase C-terminal domain-containing protein" evidence="1">
    <location>
        <begin position="18"/>
        <end position="540"/>
    </location>
</feature>
<dbReference type="EMBL" id="LJBN01000102">
    <property type="protein sequence ID" value="OOQ89849.1"/>
    <property type="molecule type" value="Genomic_DNA"/>
</dbReference>
<dbReference type="SUPFAM" id="SSF51445">
    <property type="entry name" value="(Trans)glycosidases"/>
    <property type="match status" value="1"/>
</dbReference>
<protein>
    <recommendedName>
        <fullName evidence="2">Beta-glucuronidase C-terminal domain-containing protein</fullName>
    </recommendedName>
</protein>
<feature type="domain" description="Beta-glucuronidase C-terminal" evidence="2">
    <location>
        <begin position="416"/>
        <end position="536"/>
    </location>
</feature>
<feature type="signal peptide" evidence="1">
    <location>
        <begin position="1"/>
        <end position="17"/>
    </location>
</feature>
<dbReference type="InterPro" id="IPR031728">
    <property type="entry name" value="GlcAase_C"/>
</dbReference>
<accession>A0A1S9RWF5</accession>
<evidence type="ECO:0000313" key="4">
    <source>
        <dbReference type="Proteomes" id="UP000190744"/>
    </source>
</evidence>
<keyword evidence="1" id="KW-0732">Signal</keyword>
<dbReference type="PANTHER" id="PTHR36183:SF2">
    <property type="entry name" value="BETA-GLUCURONIDASE C-TERMINAL DOMAIN-CONTAINING PROTEIN"/>
    <property type="match status" value="1"/>
</dbReference>